<protein>
    <submittedName>
        <fullName evidence="1">Uncharacterized protein</fullName>
    </submittedName>
</protein>
<evidence type="ECO:0000313" key="2">
    <source>
        <dbReference type="Proteomes" id="UP001497497"/>
    </source>
</evidence>
<accession>A0AAV2INI9</accession>
<gene>
    <name evidence="1" type="ORF">GSLYS_00022030001</name>
</gene>
<keyword evidence="2" id="KW-1185">Reference proteome</keyword>
<reference evidence="1 2" key="1">
    <citation type="submission" date="2024-04" db="EMBL/GenBank/DDBJ databases">
        <authorList>
            <consortium name="Genoscope - CEA"/>
            <person name="William W."/>
        </authorList>
    </citation>
    <scope>NUCLEOTIDE SEQUENCE [LARGE SCALE GENOMIC DNA]</scope>
</reference>
<organism evidence="1 2">
    <name type="scientific">Lymnaea stagnalis</name>
    <name type="common">Great pond snail</name>
    <name type="synonym">Helix stagnalis</name>
    <dbReference type="NCBI Taxonomy" id="6523"/>
    <lineage>
        <taxon>Eukaryota</taxon>
        <taxon>Metazoa</taxon>
        <taxon>Spiralia</taxon>
        <taxon>Lophotrochozoa</taxon>
        <taxon>Mollusca</taxon>
        <taxon>Gastropoda</taxon>
        <taxon>Heterobranchia</taxon>
        <taxon>Euthyneura</taxon>
        <taxon>Panpulmonata</taxon>
        <taxon>Hygrophila</taxon>
        <taxon>Lymnaeoidea</taxon>
        <taxon>Lymnaeidae</taxon>
        <taxon>Lymnaea</taxon>
    </lineage>
</organism>
<evidence type="ECO:0000313" key="1">
    <source>
        <dbReference type="EMBL" id="CAL1548713.1"/>
    </source>
</evidence>
<feature type="non-terminal residue" evidence="1">
    <location>
        <position position="1"/>
    </location>
</feature>
<dbReference type="AlphaFoldDB" id="A0AAV2INI9"/>
<comment type="caution">
    <text evidence="1">The sequence shown here is derived from an EMBL/GenBank/DDBJ whole genome shotgun (WGS) entry which is preliminary data.</text>
</comment>
<feature type="non-terminal residue" evidence="1">
    <location>
        <position position="118"/>
    </location>
</feature>
<sequence length="118" mass="12849">YVLSIVGDNASSMKSSIEKMNKDDMEVNFDNDEILENDDDIDAVDELVASSARLMNITHMRCAAHTLNLALLDGLLKSHSAGLIGKLRNIVSAARAPKYDALLKKLTGKSVISDRITC</sequence>
<proteinExistence type="predicted"/>
<dbReference type="Proteomes" id="UP001497497">
    <property type="component" value="Unassembled WGS sequence"/>
</dbReference>
<dbReference type="EMBL" id="CAXITT010001584">
    <property type="protein sequence ID" value="CAL1548713.1"/>
    <property type="molecule type" value="Genomic_DNA"/>
</dbReference>
<name>A0AAV2INI9_LYMST</name>